<dbReference type="InterPro" id="IPR017972">
    <property type="entry name" value="Cyt_P450_CS"/>
</dbReference>
<evidence type="ECO:0000256" key="13">
    <source>
        <dbReference type="PIRSR" id="PIRSR602401-1"/>
    </source>
</evidence>
<keyword evidence="12 15" id="KW-0472">Membrane</keyword>
<comment type="cofactor">
    <cofactor evidence="1 13">
        <name>heme</name>
        <dbReference type="ChEBI" id="CHEBI:30413"/>
    </cofactor>
</comment>
<dbReference type="GO" id="GO:0016712">
    <property type="term" value="F:oxidoreductase activity, acting on paired donors, with incorporation or reduction of molecular oxygen, reduced flavin or flavoprotein as one donor, and incorporation of one atom of oxygen"/>
    <property type="evidence" value="ECO:0007669"/>
    <property type="project" value="TreeGrafter"/>
</dbReference>
<dbReference type="PANTHER" id="PTHR24300">
    <property type="entry name" value="CYTOCHROME P450 508A4-RELATED"/>
    <property type="match status" value="1"/>
</dbReference>
<keyword evidence="10 13" id="KW-0408">Iron</keyword>
<dbReference type="InterPro" id="IPR002401">
    <property type="entry name" value="Cyt_P450_E_grp-I"/>
</dbReference>
<accession>A0A8C5UGX4</accession>
<evidence type="ECO:0000256" key="11">
    <source>
        <dbReference type="ARBA" id="ARBA00023033"/>
    </source>
</evidence>
<evidence type="ECO:0000256" key="12">
    <source>
        <dbReference type="ARBA" id="ARBA00023136"/>
    </source>
</evidence>
<keyword evidence="17" id="KW-1185">Reference proteome</keyword>
<protein>
    <recommendedName>
        <fullName evidence="18">Cytochrome P450 2W1</fullName>
    </recommendedName>
</protein>
<dbReference type="PRINTS" id="PR00385">
    <property type="entry name" value="P450"/>
</dbReference>
<evidence type="ECO:0000256" key="14">
    <source>
        <dbReference type="RuleBase" id="RU000461"/>
    </source>
</evidence>
<evidence type="ECO:0000256" key="4">
    <source>
        <dbReference type="ARBA" id="ARBA00010617"/>
    </source>
</evidence>
<dbReference type="GO" id="GO:0006082">
    <property type="term" value="P:organic acid metabolic process"/>
    <property type="evidence" value="ECO:0007669"/>
    <property type="project" value="TreeGrafter"/>
</dbReference>
<comment type="similarity">
    <text evidence="4 14">Belongs to the cytochrome P450 family.</text>
</comment>
<dbReference type="Ensembl" id="ENSMCST00000019507.1">
    <property type="protein sequence ID" value="ENSMCSP00000019030.1"/>
    <property type="gene ID" value="ENSMCSG00000013355.1"/>
</dbReference>
<evidence type="ECO:0000313" key="17">
    <source>
        <dbReference type="Proteomes" id="UP000694560"/>
    </source>
</evidence>
<evidence type="ECO:0000256" key="1">
    <source>
        <dbReference type="ARBA" id="ARBA00001971"/>
    </source>
</evidence>
<evidence type="ECO:0000256" key="15">
    <source>
        <dbReference type="SAM" id="Phobius"/>
    </source>
</evidence>
<keyword evidence="8" id="KW-0492">Microsome</keyword>
<keyword evidence="15" id="KW-0812">Transmembrane</keyword>
<keyword evidence="11 14" id="KW-0503">Monooxygenase</keyword>
<feature type="transmembrane region" description="Helical" evidence="15">
    <location>
        <begin position="287"/>
        <end position="309"/>
    </location>
</feature>
<dbReference type="GO" id="GO:0005506">
    <property type="term" value="F:iron ion binding"/>
    <property type="evidence" value="ECO:0007669"/>
    <property type="project" value="InterPro"/>
</dbReference>
<evidence type="ECO:0000256" key="9">
    <source>
        <dbReference type="ARBA" id="ARBA00023002"/>
    </source>
</evidence>
<dbReference type="InterPro" id="IPR036396">
    <property type="entry name" value="Cyt_P450_sf"/>
</dbReference>
<keyword evidence="9 14" id="KW-0560">Oxidoreductase</keyword>
<keyword evidence="15" id="KW-1133">Transmembrane helix</keyword>
<evidence type="ECO:0000313" key="16">
    <source>
        <dbReference type="Ensembl" id="ENSMCSP00000019030.1"/>
    </source>
</evidence>
<evidence type="ECO:0000256" key="7">
    <source>
        <dbReference type="ARBA" id="ARBA00022824"/>
    </source>
</evidence>
<dbReference type="Proteomes" id="UP000694560">
    <property type="component" value="Unplaced"/>
</dbReference>
<feature type="binding site" description="axial binding residue" evidence="13">
    <location>
        <position position="434"/>
    </location>
    <ligand>
        <name>heme</name>
        <dbReference type="ChEBI" id="CHEBI:30413"/>
    </ligand>
    <ligandPart>
        <name>Fe</name>
        <dbReference type="ChEBI" id="CHEBI:18248"/>
    </ligandPart>
</feature>
<dbReference type="SUPFAM" id="SSF48264">
    <property type="entry name" value="Cytochrome P450"/>
    <property type="match status" value="1"/>
</dbReference>
<dbReference type="GO" id="GO:0020037">
    <property type="term" value="F:heme binding"/>
    <property type="evidence" value="ECO:0007669"/>
    <property type="project" value="InterPro"/>
</dbReference>
<dbReference type="GO" id="GO:0005789">
    <property type="term" value="C:endoplasmic reticulum membrane"/>
    <property type="evidence" value="ECO:0007669"/>
    <property type="project" value="UniProtKB-SubCell"/>
</dbReference>
<evidence type="ECO:0000256" key="2">
    <source>
        <dbReference type="ARBA" id="ARBA00004174"/>
    </source>
</evidence>
<evidence type="ECO:0008006" key="18">
    <source>
        <dbReference type="Google" id="ProtNLM"/>
    </source>
</evidence>
<dbReference type="AlphaFoldDB" id="A0A8C5UGX4"/>
<evidence type="ECO:0000256" key="8">
    <source>
        <dbReference type="ARBA" id="ARBA00022848"/>
    </source>
</evidence>
<dbReference type="PROSITE" id="PS00086">
    <property type="entry name" value="CYTOCHROME_P450"/>
    <property type="match status" value="1"/>
</dbReference>
<evidence type="ECO:0000256" key="3">
    <source>
        <dbReference type="ARBA" id="ARBA00004406"/>
    </source>
</evidence>
<dbReference type="OrthoDB" id="1844152at2759"/>
<proteinExistence type="inferred from homology"/>
<evidence type="ECO:0000256" key="5">
    <source>
        <dbReference type="ARBA" id="ARBA00022617"/>
    </source>
</evidence>
<dbReference type="PRINTS" id="PR00463">
    <property type="entry name" value="EP450I"/>
</dbReference>
<comment type="subcellular location">
    <subcellularLocation>
        <location evidence="3">Endoplasmic reticulum membrane</location>
        <topology evidence="3">Peripheral membrane protein</topology>
    </subcellularLocation>
    <subcellularLocation>
        <location evidence="2">Microsome membrane</location>
        <topology evidence="2">Peripheral membrane protein</topology>
    </subcellularLocation>
</comment>
<dbReference type="Pfam" id="PF00067">
    <property type="entry name" value="p450"/>
    <property type="match status" value="1"/>
</dbReference>
<name>A0A8C5UGX4_9PASS</name>
<dbReference type="InterPro" id="IPR001128">
    <property type="entry name" value="Cyt_P450"/>
</dbReference>
<keyword evidence="5 13" id="KW-0349">Heme</keyword>
<evidence type="ECO:0000256" key="6">
    <source>
        <dbReference type="ARBA" id="ARBA00022723"/>
    </source>
</evidence>
<evidence type="ECO:0000256" key="10">
    <source>
        <dbReference type="ARBA" id="ARBA00023004"/>
    </source>
</evidence>
<feature type="transmembrane region" description="Helical" evidence="15">
    <location>
        <begin position="214"/>
        <end position="236"/>
    </location>
</feature>
<organism evidence="16 17">
    <name type="scientific">Malurus cyaneus samueli</name>
    <dbReference type="NCBI Taxonomy" id="2593467"/>
    <lineage>
        <taxon>Eukaryota</taxon>
        <taxon>Metazoa</taxon>
        <taxon>Chordata</taxon>
        <taxon>Craniata</taxon>
        <taxon>Vertebrata</taxon>
        <taxon>Euteleostomi</taxon>
        <taxon>Archelosauria</taxon>
        <taxon>Archosauria</taxon>
        <taxon>Dinosauria</taxon>
        <taxon>Saurischia</taxon>
        <taxon>Theropoda</taxon>
        <taxon>Coelurosauria</taxon>
        <taxon>Aves</taxon>
        <taxon>Neognathae</taxon>
        <taxon>Neoaves</taxon>
        <taxon>Telluraves</taxon>
        <taxon>Australaves</taxon>
        <taxon>Passeriformes</taxon>
        <taxon>Meliphagoidea</taxon>
        <taxon>Maluridae</taxon>
        <taxon>Malurus</taxon>
    </lineage>
</organism>
<dbReference type="PANTHER" id="PTHR24300:SF291">
    <property type="entry name" value="CYTOCHROME P450 2W1"/>
    <property type="match status" value="1"/>
</dbReference>
<reference evidence="16" key="1">
    <citation type="submission" date="2025-08" db="UniProtKB">
        <authorList>
            <consortium name="Ensembl"/>
        </authorList>
    </citation>
    <scope>IDENTIFICATION</scope>
</reference>
<keyword evidence="7" id="KW-0256">Endoplasmic reticulum</keyword>
<dbReference type="Gene3D" id="1.10.630.10">
    <property type="entry name" value="Cytochrome P450"/>
    <property type="match status" value="1"/>
</dbReference>
<dbReference type="GO" id="GO:0006805">
    <property type="term" value="P:xenobiotic metabolic process"/>
    <property type="evidence" value="ECO:0007669"/>
    <property type="project" value="TreeGrafter"/>
</dbReference>
<keyword evidence="6 13" id="KW-0479">Metal-binding</keyword>
<dbReference type="InterPro" id="IPR050182">
    <property type="entry name" value="Cytochrome_P450_fam2"/>
</dbReference>
<reference evidence="16" key="2">
    <citation type="submission" date="2025-09" db="UniProtKB">
        <authorList>
            <consortium name="Ensembl"/>
        </authorList>
    </citation>
    <scope>IDENTIFICATION</scope>
</reference>
<sequence>MSFLISFLSDPALVCLLCAAVLLAVVYFSTGYKNSAFKLPPGPTPLPIIGNLHLVDLRRQDKSLMKLAEKYGPIFTLHFGFQKVVVLTGYEVVREALVNYTEEFVDRPSIPIFDQIQNGNGLFFSIGELWRTTRRFTVSSMRNLGMGKQMIEGRIFEELHFLIDMIKSFKGEECLQSAASNAPHNVTLASHPPSERLTHKDPTFLTLLRLIDEVMILLGSPYLNYFNFYPFLGFLFKTHKIMLKKIEDVRVILRQYMKASREDINENSVRSYIDALIFKQQEVSDCLALWALCHVPFGFSVSISSFVLLAGTHPCCLFLAEKVQEEIGRTVKAGSWATYEDRKHMPYTNAVLHEVQRFITLLPHVPRCTAVDTHFRGYFLPKGIIVIPSLTSVLLDKTQWETPHQFNPNHFLDAEGNFVKKGAFLPFSTGRRNCIGESLAKMELFVFFVGLLQTFTFRPQPGVSESDLDLTVPQTTFTLRPQPQGVCAVLRE</sequence>
<dbReference type="FunFam" id="1.10.630.10:FF:000238">
    <property type="entry name" value="Cytochrome P450 2A6"/>
    <property type="match status" value="1"/>
</dbReference>